<name>A0ABU9DEU2_9BACL</name>
<evidence type="ECO:0000313" key="1">
    <source>
        <dbReference type="EMBL" id="MEK8126555.1"/>
    </source>
</evidence>
<reference evidence="1 2" key="1">
    <citation type="submission" date="2024-04" db="EMBL/GenBank/DDBJ databases">
        <title>draft genome sequnece of Paenibacillus filicis.</title>
        <authorList>
            <person name="Kim D.-U."/>
        </authorList>
    </citation>
    <scope>NUCLEOTIDE SEQUENCE [LARGE SCALE GENOMIC DNA]</scope>
    <source>
        <strain evidence="1 2">KACC14197</strain>
    </source>
</reference>
<protein>
    <submittedName>
        <fullName evidence="1">Uncharacterized protein</fullName>
    </submittedName>
</protein>
<keyword evidence="2" id="KW-1185">Reference proteome</keyword>
<sequence length="177" mass="20118">MELDKIRISDVPWQRLTTPYGRGTELPALLAERRYPEIANLIEHQSTLWQVTPWVLLFLLRELDSREPEQVETEEIRLYAAVAASVGDAGEGEPVPAMSDLLDARYWWPESEEDDDGGWEEGEPPGYDQTAFYSYYAYSGRLLVQALPLFRTIRKGQETLAAEIDGLIESLEALKGE</sequence>
<proteinExistence type="predicted"/>
<dbReference type="RefSeq" id="WP_341413611.1">
    <property type="nucleotide sequence ID" value="NZ_JBBPCC010000001.1"/>
</dbReference>
<gene>
    <name evidence="1" type="ORF">WMW72_01385</name>
</gene>
<dbReference type="Proteomes" id="UP001469365">
    <property type="component" value="Unassembled WGS sequence"/>
</dbReference>
<dbReference type="EMBL" id="JBBPCC010000001">
    <property type="protein sequence ID" value="MEK8126555.1"/>
    <property type="molecule type" value="Genomic_DNA"/>
</dbReference>
<organism evidence="1 2">
    <name type="scientific">Paenibacillus filicis</name>
    <dbReference type="NCBI Taxonomy" id="669464"/>
    <lineage>
        <taxon>Bacteria</taxon>
        <taxon>Bacillati</taxon>
        <taxon>Bacillota</taxon>
        <taxon>Bacilli</taxon>
        <taxon>Bacillales</taxon>
        <taxon>Paenibacillaceae</taxon>
        <taxon>Paenibacillus</taxon>
    </lineage>
</organism>
<comment type="caution">
    <text evidence="1">The sequence shown here is derived from an EMBL/GenBank/DDBJ whole genome shotgun (WGS) entry which is preliminary data.</text>
</comment>
<accession>A0ABU9DEU2</accession>
<evidence type="ECO:0000313" key="2">
    <source>
        <dbReference type="Proteomes" id="UP001469365"/>
    </source>
</evidence>